<reference evidence="2" key="1">
    <citation type="journal article" date="2019" name="Int. J. Syst. Evol. Microbiol.">
        <title>The Global Catalogue of Microorganisms (GCM) 10K type strain sequencing project: providing services to taxonomists for standard genome sequencing and annotation.</title>
        <authorList>
            <consortium name="The Broad Institute Genomics Platform"/>
            <consortium name="The Broad Institute Genome Sequencing Center for Infectious Disease"/>
            <person name="Wu L."/>
            <person name="Ma J."/>
        </authorList>
    </citation>
    <scope>NUCLEOTIDE SEQUENCE [LARGE SCALE GENOMIC DNA]</scope>
    <source>
        <strain evidence="2">JCM 19173</strain>
    </source>
</reference>
<comment type="caution">
    <text evidence="1">The sequence shown here is derived from an EMBL/GenBank/DDBJ whole genome shotgun (WGS) entry which is preliminary data.</text>
</comment>
<gene>
    <name evidence="1" type="ORF">GCM10010844_34700</name>
</gene>
<keyword evidence="2" id="KW-1185">Reference proteome</keyword>
<name>A0ABQ2FP44_9DEIO</name>
<evidence type="ECO:0000313" key="1">
    <source>
        <dbReference type="EMBL" id="GGL12993.1"/>
    </source>
</evidence>
<dbReference type="EMBL" id="BMPE01000015">
    <property type="protein sequence ID" value="GGL12993.1"/>
    <property type="molecule type" value="Genomic_DNA"/>
</dbReference>
<accession>A0ABQ2FP44</accession>
<proteinExistence type="predicted"/>
<protein>
    <submittedName>
        <fullName evidence="1">Uncharacterized protein</fullName>
    </submittedName>
</protein>
<dbReference type="Proteomes" id="UP000604341">
    <property type="component" value="Unassembled WGS sequence"/>
</dbReference>
<evidence type="ECO:0000313" key="2">
    <source>
        <dbReference type="Proteomes" id="UP000604341"/>
    </source>
</evidence>
<organism evidence="1 2">
    <name type="scientific">Deinococcus radiotolerans</name>
    <dbReference type="NCBI Taxonomy" id="1309407"/>
    <lineage>
        <taxon>Bacteria</taxon>
        <taxon>Thermotogati</taxon>
        <taxon>Deinococcota</taxon>
        <taxon>Deinococci</taxon>
        <taxon>Deinococcales</taxon>
        <taxon>Deinococcaceae</taxon>
        <taxon>Deinococcus</taxon>
    </lineage>
</organism>
<sequence>MDPRATTLRGMQPLTPTFIRRAELAATRVLEGLSGLPPEPEVLDATRQLRGALQVLMAQPEALTWSQRGLLETAVERCEELQGLLAPPSALQA</sequence>